<dbReference type="CDD" id="cd01999">
    <property type="entry name" value="ASS"/>
    <property type="match status" value="1"/>
</dbReference>
<dbReference type="SUPFAM" id="SSF55681">
    <property type="entry name" value="Class II aaRS and biotin synthetases"/>
    <property type="match status" value="1"/>
</dbReference>
<evidence type="ECO:0000256" key="14">
    <source>
        <dbReference type="ARBA" id="ARBA00022946"/>
    </source>
</evidence>
<dbReference type="SUPFAM" id="SSF52402">
    <property type="entry name" value="Adenine nucleotide alpha hydrolases-like"/>
    <property type="match status" value="1"/>
</dbReference>
<dbReference type="InterPro" id="IPR018223">
    <property type="entry name" value="Arginosuc_synth_CS"/>
</dbReference>
<dbReference type="GO" id="GO:0005524">
    <property type="term" value="F:ATP binding"/>
    <property type="evidence" value="ECO:0007669"/>
    <property type="project" value="UniProtKB-KW"/>
</dbReference>
<evidence type="ECO:0000256" key="8">
    <source>
        <dbReference type="ARBA" id="ARBA00022571"/>
    </source>
</evidence>
<evidence type="ECO:0000256" key="3">
    <source>
        <dbReference type="ARBA" id="ARBA00008226"/>
    </source>
</evidence>
<evidence type="ECO:0000313" key="27">
    <source>
        <dbReference type="Proteomes" id="UP001278766"/>
    </source>
</evidence>
<evidence type="ECO:0000256" key="1">
    <source>
        <dbReference type="ARBA" id="ARBA00004305"/>
    </source>
</evidence>
<dbReference type="PROSITE" id="PS50862">
    <property type="entry name" value="AA_TRNA_LIGASE_II"/>
    <property type="match status" value="1"/>
</dbReference>
<evidence type="ECO:0000256" key="20">
    <source>
        <dbReference type="ARBA" id="ARBA00057761"/>
    </source>
</evidence>
<evidence type="ECO:0000313" key="26">
    <source>
        <dbReference type="EMBL" id="KAK3293487.1"/>
    </source>
</evidence>
<keyword evidence="9" id="KW-0436">Ligase</keyword>
<dbReference type="InterPro" id="IPR024074">
    <property type="entry name" value="AS_cat/multimer_dom_body"/>
</dbReference>
<comment type="caution">
    <text evidence="26">The sequence shown here is derived from an EMBL/GenBank/DDBJ whole genome shotgun (WGS) entry which is preliminary data.</text>
</comment>
<dbReference type="FunFam" id="3.40.50.620:FF:000019">
    <property type="entry name" value="Argininosuccinate synthase"/>
    <property type="match status" value="1"/>
</dbReference>
<evidence type="ECO:0000259" key="24">
    <source>
        <dbReference type="PROSITE" id="PS50862"/>
    </source>
</evidence>
<comment type="catalytic activity">
    <reaction evidence="19">
        <text>tRNA(Phe) + L-phenylalanine + ATP = L-phenylalanyl-tRNA(Phe) + AMP + diphosphate + H(+)</text>
        <dbReference type="Rhea" id="RHEA:19413"/>
        <dbReference type="Rhea" id="RHEA-COMP:9668"/>
        <dbReference type="Rhea" id="RHEA-COMP:9699"/>
        <dbReference type="ChEBI" id="CHEBI:15378"/>
        <dbReference type="ChEBI" id="CHEBI:30616"/>
        <dbReference type="ChEBI" id="CHEBI:33019"/>
        <dbReference type="ChEBI" id="CHEBI:58095"/>
        <dbReference type="ChEBI" id="CHEBI:78442"/>
        <dbReference type="ChEBI" id="CHEBI:78531"/>
        <dbReference type="ChEBI" id="CHEBI:456215"/>
        <dbReference type="EC" id="6.1.1.20"/>
    </reaction>
</comment>
<dbReference type="GO" id="GO:0000053">
    <property type="term" value="P:argininosuccinate metabolic process"/>
    <property type="evidence" value="ECO:0007669"/>
    <property type="project" value="TreeGrafter"/>
</dbReference>
<dbReference type="InterPro" id="IPR001518">
    <property type="entry name" value="Arginosuc_synth"/>
</dbReference>
<accession>A0AAE0HBR3</accession>
<keyword evidence="8" id="KW-0055">Arginine biosynthesis</keyword>
<dbReference type="Proteomes" id="UP001278766">
    <property type="component" value="Unassembled WGS sequence"/>
</dbReference>
<evidence type="ECO:0000256" key="15">
    <source>
        <dbReference type="ARBA" id="ARBA00023128"/>
    </source>
</evidence>
<dbReference type="AlphaFoldDB" id="A0AAE0HBR3"/>
<keyword evidence="10" id="KW-0028">Amino-acid biosynthesis</keyword>
<evidence type="ECO:0000256" key="7">
    <source>
        <dbReference type="ARBA" id="ARBA00014810"/>
    </source>
</evidence>
<dbReference type="InterPro" id="IPR004530">
    <property type="entry name" value="Phe-tRNA-synth_IIc_mito"/>
</dbReference>
<dbReference type="PROSITE" id="PS00565">
    <property type="entry name" value="ARGININOSUCCIN_SYN_2"/>
    <property type="match status" value="1"/>
</dbReference>
<dbReference type="Gene3D" id="3.30.70.380">
    <property type="entry name" value="Ferrodoxin-fold anticodon-binding domain"/>
    <property type="match status" value="1"/>
</dbReference>
<evidence type="ECO:0000256" key="2">
    <source>
        <dbReference type="ARBA" id="ARBA00004967"/>
    </source>
</evidence>
<dbReference type="GO" id="GO:0000050">
    <property type="term" value="P:urea cycle"/>
    <property type="evidence" value="ECO:0007669"/>
    <property type="project" value="TreeGrafter"/>
</dbReference>
<evidence type="ECO:0000256" key="11">
    <source>
        <dbReference type="ARBA" id="ARBA00022741"/>
    </source>
</evidence>
<dbReference type="SMART" id="SM00896">
    <property type="entry name" value="FDX-ACB"/>
    <property type="match status" value="1"/>
</dbReference>
<comment type="similarity">
    <text evidence="21">Belongs to the argininosuccinate synthase family. Type 1 subfamily.</text>
</comment>
<keyword evidence="14" id="KW-0809">Transit peptide</keyword>
<dbReference type="Pfam" id="PF20979">
    <property type="entry name" value="Arginosuc_syn_C"/>
    <property type="match status" value="1"/>
</dbReference>
<keyword evidence="27" id="KW-1185">Reference proteome</keyword>
<dbReference type="NCBIfam" id="NF001770">
    <property type="entry name" value="PRK00509.1"/>
    <property type="match status" value="1"/>
</dbReference>
<evidence type="ECO:0000256" key="23">
    <source>
        <dbReference type="SAM" id="MobiDB-lite"/>
    </source>
</evidence>
<dbReference type="GO" id="GO:0005759">
    <property type="term" value="C:mitochondrial matrix"/>
    <property type="evidence" value="ECO:0007669"/>
    <property type="project" value="UniProtKB-SubCell"/>
</dbReference>
<evidence type="ECO:0000256" key="19">
    <source>
        <dbReference type="ARBA" id="ARBA00049255"/>
    </source>
</evidence>
<evidence type="ECO:0000256" key="9">
    <source>
        <dbReference type="ARBA" id="ARBA00022598"/>
    </source>
</evidence>
<evidence type="ECO:0000256" key="6">
    <source>
        <dbReference type="ARBA" id="ARBA00012814"/>
    </source>
</evidence>
<evidence type="ECO:0000256" key="10">
    <source>
        <dbReference type="ARBA" id="ARBA00022605"/>
    </source>
</evidence>
<evidence type="ECO:0000256" key="13">
    <source>
        <dbReference type="ARBA" id="ARBA00022917"/>
    </source>
</evidence>
<reference evidence="26" key="2">
    <citation type="submission" date="2023-06" db="EMBL/GenBank/DDBJ databases">
        <authorList>
            <consortium name="Lawrence Berkeley National Laboratory"/>
            <person name="Haridas S."/>
            <person name="Hensen N."/>
            <person name="Bonometti L."/>
            <person name="Westerberg I."/>
            <person name="Brannstrom I.O."/>
            <person name="Guillou S."/>
            <person name="Cros-Aarteil S."/>
            <person name="Calhoun S."/>
            <person name="Kuo A."/>
            <person name="Mondo S."/>
            <person name="Pangilinan J."/>
            <person name="Riley R."/>
            <person name="Labutti K."/>
            <person name="Andreopoulos B."/>
            <person name="Lipzen A."/>
            <person name="Chen C."/>
            <person name="Yanf M."/>
            <person name="Daum C."/>
            <person name="Ng V."/>
            <person name="Clum A."/>
            <person name="Steindorff A."/>
            <person name="Ohm R."/>
            <person name="Martin F."/>
            <person name="Silar P."/>
            <person name="Natvig D."/>
            <person name="Lalanne C."/>
            <person name="Gautier V."/>
            <person name="Ament-Velasquez S.L."/>
            <person name="Kruys A."/>
            <person name="Hutchinson M.I."/>
            <person name="Powell A.J."/>
            <person name="Barry K."/>
            <person name="Miller A.N."/>
            <person name="Grigoriev I.V."/>
            <person name="Debuchy R."/>
            <person name="Gladieux P."/>
            <person name="Thoren M.H."/>
            <person name="Johannesson H."/>
        </authorList>
    </citation>
    <scope>NUCLEOTIDE SEQUENCE</scope>
    <source>
        <strain evidence="26">CBS 168.71</strain>
    </source>
</reference>
<comment type="subcellular location">
    <subcellularLocation>
        <location evidence="1">Mitochondrion matrix</location>
    </subcellularLocation>
</comment>
<sequence length="954" mass="106797">MSKGRVCLDTSTILKWLILEGYSVVCFLANCGQEEDWAEVEKKALALGAERMIIEDLQQEFVDEIVFRAIQCNAIYEDRYLLGTSLARPIIARAQVRAAQQYKCDYLSHGCTGKGNDQVRFELAYKACDPSIKTIAPWRMPEFIQKFQGRADLLKFAAENNIPVSSTPKAPWSMDDNLVHCSYEAGVLEDPDHTPPKELWTRTVDPIDAPDKPYNFTIHFEKGIPTKVVTPEGEVTGSLELFKLLNKIGHDNGVGRVDIVENRFIGLKSRGCYDTPGLTIARLAHIDLEGLVMDSKVRKLRDQFVTIEWSHALYNGMYFSPEREFLENSIIFSQKNVTGEVRMSVYKGGAYVLGRKSDASNLYSEEDASMDSLDTFAPMDTTGFIAIQAIRLEKYGLQKIKDGEPLSNDFNRAFESDPDPRHQASRSRKPNFSMVGARGIASALWPRVGSRSSIALLVRRSHPLTSVSSRCWRAAYSSVLLIESWCKDGAPSPVNVTTNPKTVEINGQKYTTDSWFNVSSTVLSLVSRKLHLQKDHPVAITRKIIESVFPAPTYKYYNEFEPVVSTYENFDSLGFPPDHPGRARSDTYYINKDTLLRTHTSAHEAELFRASASGGYLLSADVYRRDEVDRSHYPVFHQMEGARVWDRAKVPNGDLAAAVLEDLDRLPKHNMKVEDPNPPFHPDRNPLQAEHHTPAEAAAVAAHLKRSLELMVNEIFTRAKTAAAATTPASTTSTSDPTTPSSDDEPLRVRWVEAYFPFTSPSWELEVFYQGSWLEVLGCGVSQQALHANAGRPGQVGWAFGIGLERIAMVLFGVPDIRLFWSRDERFLAQFRGLEDAGLVGLRPFVPFSKYPACYKDVSFWLGGGGGGGENGEGGEGVGWHENDLMEVVRDVAGDCVEDVSLADEFTHPKTGRRSMCYRINYRSLERTLTNRATNEMHGRVMKGLVKRLGVEIR</sequence>
<dbReference type="Gene3D" id="3.90.1260.10">
    <property type="entry name" value="Argininosuccinate synthetase, chain A, domain 2"/>
    <property type="match status" value="1"/>
</dbReference>
<keyword evidence="11" id="KW-0547">Nucleotide-binding</keyword>
<dbReference type="EC" id="6.3.4.5" evidence="5"/>
<dbReference type="RefSeq" id="XP_062657001.1">
    <property type="nucleotide sequence ID" value="XM_062805366.1"/>
</dbReference>
<dbReference type="EC" id="6.1.1.20" evidence="6"/>
<dbReference type="NCBIfam" id="TIGR00469">
    <property type="entry name" value="pheS_mito"/>
    <property type="match status" value="1"/>
</dbReference>
<dbReference type="FunFam" id="3.30.930.10:FF:000053">
    <property type="entry name" value="Phenylalanyl-tRNA synthetase mitochondrial"/>
    <property type="match status" value="1"/>
</dbReference>
<evidence type="ECO:0000256" key="5">
    <source>
        <dbReference type="ARBA" id="ARBA00012286"/>
    </source>
</evidence>
<feature type="region of interest" description="Disordered" evidence="23">
    <location>
        <begin position="722"/>
        <end position="745"/>
    </location>
</feature>
<feature type="compositionally biased region" description="Low complexity" evidence="23">
    <location>
        <begin position="722"/>
        <end position="741"/>
    </location>
</feature>
<comment type="subunit">
    <text evidence="4">Homotetramer.</text>
</comment>
<keyword evidence="13" id="KW-0648">Protein biosynthesis</keyword>
<comment type="pathway">
    <text evidence="2">Amino-acid biosynthesis; L-arginine biosynthesis; L-arginine from L-ornithine and carbamoyl phosphate: step 2/3.</text>
</comment>
<dbReference type="Pfam" id="PF01409">
    <property type="entry name" value="tRNA-synt_2d"/>
    <property type="match status" value="2"/>
</dbReference>
<dbReference type="InterPro" id="IPR045864">
    <property type="entry name" value="aa-tRNA-synth_II/BPL/LPL"/>
</dbReference>
<dbReference type="InterPro" id="IPR036690">
    <property type="entry name" value="Fdx_antiC-bd_sf"/>
</dbReference>
<dbReference type="InterPro" id="IPR006195">
    <property type="entry name" value="aa-tRNA-synth_II"/>
</dbReference>
<dbReference type="FunFam" id="3.90.1260.10:FF:000003">
    <property type="entry name" value="Argininosuccinate synthase"/>
    <property type="match status" value="1"/>
</dbReference>
<dbReference type="SUPFAM" id="SSF69864">
    <property type="entry name" value="Argininosuccinate synthetase, C-terminal domain"/>
    <property type="match status" value="1"/>
</dbReference>
<feature type="region of interest" description="Disordered" evidence="23">
    <location>
        <begin position="669"/>
        <end position="688"/>
    </location>
</feature>
<comment type="function">
    <text evidence="20">Is responsible for the charging of tRNA(Phe) with phenylalanine in mitochondrial translation.</text>
</comment>
<gene>
    <name evidence="26" type="ORF">B0H64DRAFT_419221</name>
</gene>
<evidence type="ECO:0000259" key="25">
    <source>
        <dbReference type="PROSITE" id="PS51447"/>
    </source>
</evidence>
<evidence type="ECO:0000256" key="4">
    <source>
        <dbReference type="ARBA" id="ARBA00011881"/>
    </source>
</evidence>
<dbReference type="Gene3D" id="3.30.930.10">
    <property type="entry name" value="Bira Bifunctional Protein, Domain 2"/>
    <property type="match status" value="1"/>
</dbReference>
<evidence type="ECO:0000256" key="16">
    <source>
        <dbReference type="ARBA" id="ARBA00023146"/>
    </source>
</evidence>
<keyword evidence="12" id="KW-0067">ATP-binding</keyword>
<comment type="similarity">
    <text evidence="3">Belongs to the class-II aminoacyl-tRNA synthetase family.</text>
</comment>
<dbReference type="InterPro" id="IPR005121">
    <property type="entry name" value="Fdx_antiC-bd"/>
</dbReference>
<dbReference type="GO" id="GO:0000049">
    <property type="term" value="F:tRNA binding"/>
    <property type="evidence" value="ECO:0007669"/>
    <property type="project" value="InterPro"/>
</dbReference>
<dbReference type="PANTHER" id="PTHR11587:SF2">
    <property type="entry name" value="ARGININOSUCCINATE SYNTHASE"/>
    <property type="match status" value="1"/>
</dbReference>
<dbReference type="InterPro" id="IPR023434">
    <property type="entry name" value="Arginosuc_synth_type_1_subfam"/>
</dbReference>
<keyword evidence="15" id="KW-0496">Mitochondrion</keyword>
<feature type="region of interest" description="Disordered" evidence="23">
    <location>
        <begin position="408"/>
        <end position="430"/>
    </location>
</feature>
<proteinExistence type="inferred from homology"/>
<dbReference type="InterPro" id="IPR002319">
    <property type="entry name" value="Phenylalanyl-tRNA_Synthase"/>
</dbReference>
<evidence type="ECO:0000256" key="18">
    <source>
        <dbReference type="ARBA" id="ARBA00031194"/>
    </source>
</evidence>
<dbReference type="InterPro" id="IPR014729">
    <property type="entry name" value="Rossmann-like_a/b/a_fold"/>
</dbReference>
<dbReference type="CDD" id="cd00496">
    <property type="entry name" value="PheRS_alpha_core"/>
    <property type="match status" value="1"/>
</dbReference>
<dbReference type="NCBIfam" id="TIGR00032">
    <property type="entry name" value="argG"/>
    <property type="match status" value="1"/>
</dbReference>
<dbReference type="InterPro" id="IPR048268">
    <property type="entry name" value="Arginosuc_syn_C"/>
</dbReference>
<dbReference type="PROSITE" id="PS51447">
    <property type="entry name" value="FDX_ACB"/>
    <property type="match status" value="1"/>
</dbReference>
<evidence type="ECO:0000256" key="21">
    <source>
        <dbReference type="ARBA" id="ARBA00060987"/>
    </source>
</evidence>
<dbReference type="SUPFAM" id="SSF54991">
    <property type="entry name" value="Anticodon-binding domain of PheRS"/>
    <property type="match status" value="1"/>
</dbReference>
<keyword evidence="16" id="KW-0030">Aminoacyl-tRNA synthetase</keyword>
<dbReference type="GO" id="GO:0006432">
    <property type="term" value="P:phenylalanyl-tRNA aminoacylation"/>
    <property type="evidence" value="ECO:0007669"/>
    <property type="project" value="InterPro"/>
</dbReference>
<dbReference type="Pfam" id="PF03147">
    <property type="entry name" value="FDX-ACB"/>
    <property type="match status" value="1"/>
</dbReference>
<dbReference type="GO" id="GO:0006526">
    <property type="term" value="P:L-arginine biosynthetic process"/>
    <property type="evidence" value="ECO:0007669"/>
    <property type="project" value="UniProtKB-KW"/>
</dbReference>
<dbReference type="Gene3D" id="3.40.50.620">
    <property type="entry name" value="HUPs"/>
    <property type="match status" value="1"/>
</dbReference>
<dbReference type="GO" id="GO:0004055">
    <property type="term" value="F:argininosuccinate synthase activity"/>
    <property type="evidence" value="ECO:0007669"/>
    <property type="project" value="UniProtKB-EC"/>
</dbReference>
<organism evidence="26 27">
    <name type="scientific">Chaetomium fimeti</name>
    <dbReference type="NCBI Taxonomy" id="1854472"/>
    <lineage>
        <taxon>Eukaryota</taxon>
        <taxon>Fungi</taxon>
        <taxon>Dikarya</taxon>
        <taxon>Ascomycota</taxon>
        <taxon>Pezizomycotina</taxon>
        <taxon>Sordariomycetes</taxon>
        <taxon>Sordariomycetidae</taxon>
        <taxon>Sordariales</taxon>
        <taxon>Chaetomiaceae</taxon>
        <taxon>Chaetomium</taxon>
    </lineage>
</organism>
<evidence type="ECO:0000256" key="17">
    <source>
        <dbReference type="ARBA" id="ARBA00029916"/>
    </source>
</evidence>
<feature type="compositionally biased region" description="Basic and acidic residues" evidence="23">
    <location>
        <begin position="412"/>
        <end position="422"/>
    </location>
</feature>
<dbReference type="EMBL" id="JAUEPN010000006">
    <property type="protein sequence ID" value="KAK3293487.1"/>
    <property type="molecule type" value="Genomic_DNA"/>
</dbReference>
<dbReference type="FunFam" id="3.30.70.380:FF:000002">
    <property type="entry name" value="phenylalanine--tRNA ligase, mitochondrial"/>
    <property type="match status" value="1"/>
</dbReference>
<evidence type="ECO:0000256" key="22">
    <source>
        <dbReference type="ARBA" id="ARBA00073229"/>
    </source>
</evidence>
<dbReference type="PANTHER" id="PTHR11587">
    <property type="entry name" value="ARGININOSUCCINATE SYNTHASE"/>
    <property type="match status" value="1"/>
</dbReference>
<feature type="domain" description="Aminoacyl-transfer RNA synthetases class-II family profile" evidence="24">
    <location>
        <begin position="605"/>
        <end position="844"/>
    </location>
</feature>
<reference evidence="26" key="1">
    <citation type="journal article" date="2023" name="Mol. Phylogenet. Evol.">
        <title>Genome-scale phylogeny and comparative genomics of the fungal order Sordariales.</title>
        <authorList>
            <person name="Hensen N."/>
            <person name="Bonometti L."/>
            <person name="Westerberg I."/>
            <person name="Brannstrom I.O."/>
            <person name="Guillou S."/>
            <person name="Cros-Aarteil S."/>
            <person name="Calhoun S."/>
            <person name="Haridas S."/>
            <person name="Kuo A."/>
            <person name="Mondo S."/>
            <person name="Pangilinan J."/>
            <person name="Riley R."/>
            <person name="LaButti K."/>
            <person name="Andreopoulos B."/>
            <person name="Lipzen A."/>
            <person name="Chen C."/>
            <person name="Yan M."/>
            <person name="Daum C."/>
            <person name="Ng V."/>
            <person name="Clum A."/>
            <person name="Steindorff A."/>
            <person name="Ohm R.A."/>
            <person name="Martin F."/>
            <person name="Silar P."/>
            <person name="Natvig D.O."/>
            <person name="Lalanne C."/>
            <person name="Gautier V."/>
            <person name="Ament-Velasquez S.L."/>
            <person name="Kruys A."/>
            <person name="Hutchinson M.I."/>
            <person name="Powell A.J."/>
            <person name="Barry K."/>
            <person name="Miller A.N."/>
            <person name="Grigoriev I.V."/>
            <person name="Debuchy R."/>
            <person name="Gladieux P."/>
            <person name="Hiltunen Thoren M."/>
            <person name="Johannesson H."/>
        </authorList>
    </citation>
    <scope>NUCLEOTIDE SEQUENCE</scope>
    <source>
        <strain evidence="26">CBS 168.71</strain>
    </source>
</reference>
<evidence type="ECO:0000256" key="12">
    <source>
        <dbReference type="ARBA" id="ARBA00022840"/>
    </source>
</evidence>
<dbReference type="GO" id="GO:0004826">
    <property type="term" value="F:phenylalanine-tRNA ligase activity"/>
    <property type="evidence" value="ECO:0007669"/>
    <property type="project" value="UniProtKB-EC"/>
</dbReference>
<name>A0AAE0HBR3_9PEZI</name>
<dbReference type="Pfam" id="PF00764">
    <property type="entry name" value="Arginosuc_synth"/>
    <property type="match status" value="1"/>
</dbReference>
<protein>
    <recommendedName>
        <fullName evidence="7">Argininosuccinate synthase</fullName>
        <ecNumber evidence="6">6.1.1.20</ecNumber>
        <ecNumber evidence="5">6.3.4.5</ecNumber>
    </recommendedName>
    <alternativeName>
        <fullName evidence="17">Citrulline--aspartate ligase</fullName>
    </alternativeName>
    <alternativeName>
        <fullName evidence="22">Phenylalanine--tRNA ligase, mitochondrial</fullName>
    </alternativeName>
    <alternativeName>
        <fullName evidence="18">Phenylalanyl-tRNA synthetase</fullName>
    </alternativeName>
</protein>
<feature type="domain" description="FDX-ACB" evidence="25">
    <location>
        <begin position="849"/>
        <end position="954"/>
    </location>
</feature>
<dbReference type="GeneID" id="87842314"/>
<dbReference type="InterPro" id="IPR048267">
    <property type="entry name" value="Arginosuc_syn_N"/>
</dbReference>